<dbReference type="PANTHER" id="PTHR43581:SF4">
    <property type="entry name" value="ATP_GTP PHOSPHATASE"/>
    <property type="match status" value="1"/>
</dbReference>
<evidence type="ECO:0000259" key="1">
    <source>
        <dbReference type="Pfam" id="PF13175"/>
    </source>
</evidence>
<dbReference type="InterPro" id="IPR051396">
    <property type="entry name" value="Bact_Antivir_Def_Nuclease"/>
</dbReference>
<dbReference type="Pfam" id="PF13175">
    <property type="entry name" value="AAA_15"/>
    <property type="match status" value="1"/>
</dbReference>
<evidence type="ECO:0000313" key="3">
    <source>
        <dbReference type="Proteomes" id="UP000452188"/>
    </source>
</evidence>
<dbReference type="Proteomes" id="UP000452188">
    <property type="component" value="Unassembled WGS sequence"/>
</dbReference>
<sequence length="521" mass="60150">MLNTCLKNYKLGVFIVFISKLQITNFKGFIDYTEIEFSDKVNFIIGNNNAGKSTIFEALAFLENGLHKGENPDELKNYNAKNKTLEVVAWIKGDFSSLIKASSKDLSMFIKNNTIKLIRTDEPLEWHDAKNKIKSLNIKEIGIYNWEKDEYQNPAGIDKTLNLLVGQYIWATTNMDEVGSFNKTKIAGKLLESKASEFFNSDEYKNFIAMHKKLFDDEDGVLQNQLDSLKNEISKNLSENYGQNLKVKIEFEAPDTNVFKKNCDFSISESENNYKPLYSYGDGLQRSVALALIEAYANLVAEEKSSNDSLFFVVDEPEVYLHPKGQENLANAFVKLSTKSQIFIATHSPYMIANFRYGNDQAFIVKNHKINKIDNSFSKYSLNHIPSFNEINYLAFGVRAIEYHNDLYATFTRVLIEKEICKSGLENIKETDRYITEKNIDTKLSDYYKHFYGKRLIQKNYIKILKDKQRSEMLTLPTYIRNVYHHPEIKSNAQVTPNEVKQSIHLLQKLLDHREDILKGK</sequence>
<dbReference type="SUPFAM" id="SSF52540">
    <property type="entry name" value="P-loop containing nucleoside triphosphate hydrolases"/>
    <property type="match status" value="1"/>
</dbReference>
<comment type="caution">
    <text evidence="2">The sequence shown here is derived from an EMBL/GenBank/DDBJ whole genome shotgun (WGS) entry which is preliminary data.</text>
</comment>
<dbReference type="Gene3D" id="3.40.50.300">
    <property type="entry name" value="P-loop containing nucleotide triphosphate hydrolases"/>
    <property type="match status" value="1"/>
</dbReference>
<accession>A0AAW9UBG6</accession>
<dbReference type="InterPro" id="IPR027417">
    <property type="entry name" value="P-loop_NTPase"/>
</dbReference>
<gene>
    <name evidence="2" type="ORF">GIX79_07625</name>
</gene>
<dbReference type="AlphaFoldDB" id="A0AAW9UBG6"/>
<dbReference type="InterPro" id="IPR041685">
    <property type="entry name" value="AAA_GajA/Old/RecF-like"/>
</dbReference>
<protein>
    <submittedName>
        <fullName evidence="2">AAA family ATPase</fullName>
    </submittedName>
</protein>
<dbReference type="PANTHER" id="PTHR43581">
    <property type="entry name" value="ATP/GTP PHOSPHATASE"/>
    <property type="match status" value="1"/>
</dbReference>
<feature type="domain" description="Endonuclease GajA/Old nuclease/RecF-like AAA" evidence="1">
    <location>
        <begin position="18"/>
        <end position="352"/>
    </location>
</feature>
<organism evidence="2 3">
    <name type="scientific">Limosilactobacillus reuteri</name>
    <name type="common">Lactobacillus reuteri</name>
    <dbReference type="NCBI Taxonomy" id="1598"/>
    <lineage>
        <taxon>Bacteria</taxon>
        <taxon>Bacillati</taxon>
        <taxon>Bacillota</taxon>
        <taxon>Bacilli</taxon>
        <taxon>Lactobacillales</taxon>
        <taxon>Lactobacillaceae</taxon>
        <taxon>Limosilactobacillus</taxon>
    </lineage>
</organism>
<dbReference type="EMBL" id="WJMV01000028">
    <property type="protein sequence ID" value="MRG75623.1"/>
    <property type="molecule type" value="Genomic_DNA"/>
</dbReference>
<evidence type="ECO:0000313" key="2">
    <source>
        <dbReference type="EMBL" id="MRG75623.1"/>
    </source>
</evidence>
<reference evidence="2 3" key="1">
    <citation type="submission" date="2019-11" db="EMBL/GenBank/DDBJ databases">
        <title>Draft genome sequence of 12 host-associated Lactobacillus reuteri rodent strains.</title>
        <authorList>
            <person name="Zhang S."/>
            <person name="Ozcam M."/>
            <person name="Van Pijkeren J.P."/>
        </authorList>
    </citation>
    <scope>NUCLEOTIDE SEQUENCE [LARGE SCALE GENOMIC DNA]</scope>
    <source>
        <strain evidence="2 3">6799jm-1</strain>
    </source>
</reference>
<proteinExistence type="predicted"/>
<name>A0AAW9UBG6_LIMRT</name>